<protein>
    <submittedName>
        <fullName evidence="1">Uncharacterized protein</fullName>
    </submittedName>
</protein>
<gene>
    <name evidence="1" type="ORF">S01H4_07047</name>
</gene>
<organism evidence="1">
    <name type="scientific">marine sediment metagenome</name>
    <dbReference type="NCBI Taxonomy" id="412755"/>
    <lineage>
        <taxon>unclassified sequences</taxon>
        <taxon>metagenomes</taxon>
        <taxon>ecological metagenomes</taxon>
    </lineage>
</organism>
<dbReference type="EMBL" id="BART01002256">
    <property type="protein sequence ID" value="GAG58829.1"/>
    <property type="molecule type" value="Genomic_DNA"/>
</dbReference>
<sequence length="167" mass="17692">MAKSDTFFIRGSANFDNTGFTFQQSEIDLGSYVNALAKTILKVHSVSVQYGNPTQVPTGTGPFNTKCSFQLTTQSQTGAVTLTDRSVVSSGKLAVGFGAANELTVLAEDMDVGPQYWQDGYLIATEQIYLGVQTGADIGLTGVQIVLECSVETMTQSAAMALALSQQ</sequence>
<dbReference type="AlphaFoldDB" id="X0YR66"/>
<reference evidence="1" key="1">
    <citation type="journal article" date="2014" name="Front. Microbiol.">
        <title>High frequency of phylogenetically diverse reductive dehalogenase-homologous genes in deep subseafloor sedimentary metagenomes.</title>
        <authorList>
            <person name="Kawai M."/>
            <person name="Futagami T."/>
            <person name="Toyoda A."/>
            <person name="Takaki Y."/>
            <person name="Nishi S."/>
            <person name="Hori S."/>
            <person name="Arai W."/>
            <person name="Tsubouchi T."/>
            <person name="Morono Y."/>
            <person name="Uchiyama I."/>
            <person name="Ito T."/>
            <person name="Fujiyama A."/>
            <person name="Inagaki F."/>
            <person name="Takami H."/>
        </authorList>
    </citation>
    <scope>NUCLEOTIDE SEQUENCE</scope>
    <source>
        <strain evidence="1">Expedition CK06-06</strain>
    </source>
</reference>
<name>X0YR66_9ZZZZ</name>
<accession>X0YR66</accession>
<comment type="caution">
    <text evidence="1">The sequence shown here is derived from an EMBL/GenBank/DDBJ whole genome shotgun (WGS) entry which is preliminary data.</text>
</comment>
<proteinExistence type="predicted"/>
<evidence type="ECO:0000313" key="1">
    <source>
        <dbReference type="EMBL" id="GAG58829.1"/>
    </source>
</evidence>